<dbReference type="AlphaFoldDB" id="A0A0L7QSK1"/>
<evidence type="ECO:0000313" key="1">
    <source>
        <dbReference type="EMBL" id="KOC61610.1"/>
    </source>
</evidence>
<reference evidence="1 2" key="1">
    <citation type="submission" date="2015-07" db="EMBL/GenBank/DDBJ databases">
        <title>The genome of Habropoda laboriosa.</title>
        <authorList>
            <person name="Pan H."/>
            <person name="Kapheim K."/>
        </authorList>
    </citation>
    <scope>NUCLEOTIDE SEQUENCE [LARGE SCALE GENOMIC DNA]</scope>
    <source>
        <strain evidence="1">0110345459</strain>
    </source>
</reference>
<proteinExistence type="predicted"/>
<keyword evidence="2" id="KW-1185">Reference proteome</keyword>
<accession>A0A0L7QSK1</accession>
<protein>
    <submittedName>
        <fullName evidence="1">Uncharacterized protein</fullName>
    </submittedName>
</protein>
<gene>
    <name evidence="1" type="ORF">WH47_05757</name>
</gene>
<name>A0A0L7QSK1_9HYME</name>
<dbReference type="EMBL" id="KQ414756">
    <property type="protein sequence ID" value="KOC61610.1"/>
    <property type="molecule type" value="Genomic_DNA"/>
</dbReference>
<organism evidence="1 2">
    <name type="scientific">Habropoda laboriosa</name>
    <dbReference type="NCBI Taxonomy" id="597456"/>
    <lineage>
        <taxon>Eukaryota</taxon>
        <taxon>Metazoa</taxon>
        <taxon>Ecdysozoa</taxon>
        <taxon>Arthropoda</taxon>
        <taxon>Hexapoda</taxon>
        <taxon>Insecta</taxon>
        <taxon>Pterygota</taxon>
        <taxon>Neoptera</taxon>
        <taxon>Endopterygota</taxon>
        <taxon>Hymenoptera</taxon>
        <taxon>Apocrita</taxon>
        <taxon>Aculeata</taxon>
        <taxon>Apoidea</taxon>
        <taxon>Anthophila</taxon>
        <taxon>Apidae</taxon>
        <taxon>Habropoda</taxon>
    </lineage>
</organism>
<sequence>MDLCAYVCLSELRTEEQRCFVVANDGRSEQRVAKDVDRPFGCRVPFILKSPIPYNGKIS</sequence>
<dbReference type="Proteomes" id="UP000053825">
    <property type="component" value="Unassembled WGS sequence"/>
</dbReference>
<evidence type="ECO:0000313" key="2">
    <source>
        <dbReference type="Proteomes" id="UP000053825"/>
    </source>
</evidence>